<dbReference type="AlphaFoldDB" id="A0A4R7SRF5"/>
<evidence type="ECO:0000256" key="1">
    <source>
        <dbReference type="SAM" id="Phobius"/>
    </source>
</evidence>
<protein>
    <submittedName>
        <fullName evidence="2">Uncharacterized protein</fullName>
    </submittedName>
</protein>
<accession>A0A4R7SRF5</accession>
<evidence type="ECO:0000313" key="2">
    <source>
        <dbReference type="EMBL" id="TDU80728.1"/>
    </source>
</evidence>
<gene>
    <name evidence="2" type="ORF">EI77_00025</name>
</gene>
<keyword evidence="3" id="KW-1185">Reference proteome</keyword>
<feature type="transmembrane region" description="Helical" evidence="1">
    <location>
        <begin position="50"/>
        <end position="68"/>
    </location>
</feature>
<reference evidence="2 3" key="1">
    <citation type="submission" date="2019-03" db="EMBL/GenBank/DDBJ databases">
        <title>Genomic Encyclopedia of Archaeal and Bacterial Type Strains, Phase II (KMG-II): from individual species to whole genera.</title>
        <authorList>
            <person name="Goeker M."/>
        </authorList>
    </citation>
    <scope>NUCLEOTIDE SEQUENCE [LARGE SCALE GENOMIC DNA]</scope>
    <source>
        <strain evidence="2 3">ATCC 25309</strain>
    </source>
</reference>
<feature type="transmembrane region" description="Helical" evidence="1">
    <location>
        <begin position="26"/>
        <end position="43"/>
    </location>
</feature>
<dbReference type="EMBL" id="SOCA01000001">
    <property type="protein sequence ID" value="TDU80728.1"/>
    <property type="molecule type" value="Genomic_DNA"/>
</dbReference>
<proteinExistence type="predicted"/>
<evidence type="ECO:0000313" key="3">
    <source>
        <dbReference type="Proteomes" id="UP000295662"/>
    </source>
</evidence>
<organism evidence="2 3">
    <name type="scientific">Prosthecobacter fusiformis</name>
    <dbReference type="NCBI Taxonomy" id="48464"/>
    <lineage>
        <taxon>Bacteria</taxon>
        <taxon>Pseudomonadati</taxon>
        <taxon>Verrucomicrobiota</taxon>
        <taxon>Verrucomicrobiia</taxon>
        <taxon>Verrucomicrobiales</taxon>
        <taxon>Verrucomicrobiaceae</taxon>
        <taxon>Prosthecobacter</taxon>
    </lineage>
</organism>
<keyword evidence="1" id="KW-1133">Transmembrane helix</keyword>
<comment type="caution">
    <text evidence="2">The sequence shown here is derived from an EMBL/GenBank/DDBJ whole genome shotgun (WGS) entry which is preliminary data.</text>
</comment>
<keyword evidence="1" id="KW-0812">Transmembrane</keyword>
<sequence>MPFLWLSAIALMWGLGWEAGKKADFLKFILAGNGFFLGSIYCFRRLQEPVSLLICGALLNVMGGYFWWPALKSWNHGGWMLAGPGLVLLALWVRLIWVSVRDTDSW</sequence>
<name>A0A4R7SRF5_9BACT</name>
<dbReference type="Proteomes" id="UP000295662">
    <property type="component" value="Unassembled WGS sequence"/>
</dbReference>
<keyword evidence="1" id="KW-0472">Membrane</keyword>
<feature type="transmembrane region" description="Helical" evidence="1">
    <location>
        <begin position="80"/>
        <end position="100"/>
    </location>
</feature>